<proteinExistence type="inferred from homology"/>
<evidence type="ECO:0000256" key="8">
    <source>
        <dbReference type="ARBA" id="ARBA00038938"/>
    </source>
</evidence>
<evidence type="ECO:0000256" key="1">
    <source>
        <dbReference type="ARBA" id="ARBA00001947"/>
    </source>
</evidence>
<evidence type="ECO:0000256" key="9">
    <source>
        <dbReference type="ARBA" id="ARBA00041763"/>
    </source>
</evidence>
<keyword evidence="15" id="KW-1185">Reference proteome</keyword>
<evidence type="ECO:0000256" key="4">
    <source>
        <dbReference type="ARBA" id="ARBA00022727"/>
    </source>
</evidence>
<evidence type="ECO:0000313" key="14">
    <source>
        <dbReference type="EMBL" id="KAF0303853.1"/>
    </source>
</evidence>
<dbReference type="AlphaFoldDB" id="A0A6A4WCX7"/>
<keyword evidence="4" id="KW-0545">Nucleotide biosynthesis</keyword>
<keyword evidence="5" id="KW-0378">Hydrolase</keyword>
<evidence type="ECO:0000256" key="3">
    <source>
        <dbReference type="ARBA" id="ARBA00022723"/>
    </source>
</evidence>
<dbReference type="SUPFAM" id="SSF53927">
    <property type="entry name" value="Cytidine deaminase-like"/>
    <property type="match status" value="1"/>
</dbReference>
<dbReference type="GO" id="GO:0005737">
    <property type="term" value="C:cytoplasm"/>
    <property type="evidence" value="ECO:0007669"/>
    <property type="project" value="TreeGrafter"/>
</dbReference>
<evidence type="ECO:0000256" key="7">
    <source>
        <dbReference type="ARBA" id="ARBA00037036"/>
    </source>
</evidence>
<name>A0A6A4WCX7_AMPAM</name>
<keyword evidence="6" id="KW-0862">Zinc</keyword>
<comment type="similarity">
    <text evidence="2">Belongs to the cytidine and deoxycytidylate deaminase family.</text>
</comment>
<dbReference type="FunFam" id="3.40.140.10:FF:000021">
    <property type="entry name" value="Deoxycytidylate deaminase"/>
    <property type="match status" value="1"/>
</dbReference>
<dbReference type="InterPro" id="IPR002125">
    <property type="entry name" value="CMP_dCMP_dom"/>
</dbReference>
<dbReference type="PANTHER" id="PTHR11086">
    <property type="entry name" value="DEOXYCYTIDYLATE DEAMINASE-RELATED"/>
    <property type="match status" value="1"/>
</dbReference>
<dbReference type="EC" id="3.5.4.12" evidence="8"/>
<feature type="domain" description="CMP/dCMP-type deaminase" evidence="13">
    <location>
        <begin position="33"/>
        <end position="182"/>
    </location>
</feature>
<reference evidence="14 15" key="1">
    <citation type="submission" date="2019-07" db="EMBL/GenBank/DDBJ databases">
        <title>Draft genome assembly of a fouling barnacle, Amphibalanus amphitrite (Darwin, 1854): The first reference genome for Thecostraca.</title>
        <authorList>
            <person name="Kim W."/>
        </authorList>
    </citation>
    <scope>NUCLEOTIDE SEQUENCE [LARGE SCALE GENOMIC DNA]</scope>
    <source>
        <strain evidence="14">SNU_AA5</strain>
        <tissue evidence="14">Soma without cirri and trophi</tissue>
    </source>
</reference>
<evidence type="ECO:0000259" key="13">
    <source>
        <dbReference type="PROSITE" id="PS51747"/>
    </source>
</evidence>
<dbReference type="InterPro" id="IPR015517">
    <property type="entry name" value="dCMP_deaminase-rel"/>
</dbReference>
<comment type="caution">
    <text evidence="14">The sequence shown here is derived from an EMBL/GenBank/DDBJ whole genome shotgun (WGS) entry which is preliminary data.</text>
</comment>
<gene>
    <name evidence="14" type="primary">DCTD</name>
    <name evidence="14" type="ORF">FJT64_024217</name>
</gene>
<dbReference type="EMBL" id="VIIS01000911">
    <property type="protein sequence ID" value="KAF0303853.1"/>
    <property type="molecule type" value="Genomic_DNA"/>
</dbReference>
<dbReference type="InterPro" id="IPR035105">
    <property type="entry name" value="Deoxycytidylate_deaminase_dom"/>
</dbReference>
<evidence type="ECO:0000256" key="6">
    <source>
        <dbReference type="ARBA" id="ARBA00022833"/>
    </source>
</evidence>
<evidence type="ECO:0000256" key="12">
    <source>
        <dbReference type="SAM" id="MobiDB-lite"/>
    </source>
</evidence>
<feature type="region of interest" description="Disordered" evidence="12">
    <location>
        <begin position="192"/>
        <end position="217"/>
    </location>
</feature>
<evidence type="ECO:0000313" key="15">
    <source>
        <dbReference type="Proteomes" id="UP000440578"/>
    </source>
</evidence>
<evidence type="ECO:0000256" key="5">
    <source>
        <dbReference type="ARBA" id="ARBA00022801"/>
    </source>
</evidence>
<comment type="cofactor">
    <cofactor evidence="1">
        <name>Zn(2+)</name>
        <dbReference type="ChEBI" id="CHEBI:29105"/>
    </cofactor>
</comment>
<sequence>MYISRFVTGYHDSYVFRILNDSAVSMKRSGYLEWQEYFMAICFLSAMRSKDPATQVGACIVNDDRKIVGIGYNGMPLGCSDDRLPWSKTASDTLDTKYMYVCHAEMNAIMNKNSADVKGCTIYVALFPCNECAKLIIQSGIRKVVYASDKHASKKSTIASKRLLEMAGVECCQYEPKRRQVVIDFDVIDRSGLSQLPDSPPRQSPVPGPQPEPADCADSVRRNLSALMVEQAGDQGL</sequence>
<keyword evidence="3" id="KW-0479">Metal-binding</keyword>
<comment type="function">
    <text evidence="7">Supplies the nucleotide substrate for thymidylate synthetase.</text>
</comment>
<dbReference type="OrthoDB" id="6710946at2759"/>
<feature type="compositionally biased region" description="Pro residues" evidence="12">
    <location>
        <begin position="198"/>
        <end position="212"/>
    </location>
</feature>
<dbReference type="GO" id="GO:0009165">
    <property type="term" value="P:nucleotide biosynthetic process"/>
    <property type="evidence" value="ECO:0007669"/>
    <property type="project" value="UniProtKB-KW"/>
</dbReference>
<dbReference type="InterPro" id="IPR016192">
    <property type="entry name" value="APOBEC/CMP_deaminase_Zn-bd"/>
</dbReference>
<dbReference type="Proteomes" id="UP000440578">
    <property type="component" value="Unassembled WGS sequence"/>
</dbReference>
<evidence type="ECO:0000256" key="10">
    <source>
        <dbReference type="ARBA" id="ARBA00052978"/>
    </source>
</evidence>
<dbReference type="Pfam" id="PF00383">
    <property type="entry name" value="dCMP_cyt_deam_1"/>
    <property type="match status" value="1"/>
</dbReference>
<evidence type="ECO:0000256" key="2">
    <source>
        <dbReference type="ARBA" id="ARBA00006576"/>
    </source>
</evidence>
<dbReference type="PROSITE" id="PS51747">
    <property type="entry name" value="CYT_DCMP_DEAMINASES_2"/>
    <property type="match status" value="1"/>
</dbReference>
<organism evidence="14 15">
    <name type="scientific">Amphibalanus amphitrite</name>
    <name type="common">Striped barnacle</name>
    <name type="synonym">Balanus amphitrite</name>
    <dbReference type="NCBI Taxonomy" id="1232801"/>
    <lineage>
        <taxon>Eukaryota</taxon>
        <taxon>Metazoa</taxon>
        <taxon>Ecdysozoa</taxon>
        <taxon>Arthropoda</taxon>
        <taxon>Crustacea</taxon>
        <taxon>Multicrustacea</taxon>
        <taxon>Cirripedia</taxon>
        <taxon>Thoracica</taxon>
        <taxon>Thoracicalcarea</taxon>
        <taxon>Balanomorpha</taxon>
        <taxon>Balanoidea</taxon>
        <taxon>Balanidae</taxon>
        <taxon>Amphibalaninae</taxon>
        <taxon>Amphibalanus</taxon>
    </lineage>
</organism>
<dbReference type="GO" id="GO:0008270">
    <property type="term" value="F:zinc ion binding"/>
    <property type="evidence" value="ECO:0007669"/>
    <property type="project" value="InterPro"/>
</dbReference>
<dbReference type="InterPro" id="IPR016193">
    <property type="entry name" value="Cytidine_deaminase-like"/>
</dbReference>
<dbReference type="GO" id="GO:0004132">
    <property type="term" value="F:dCMP deaminase activity"/>
    <property type="evidence" value="ECO:0007669"/>
    <property type="project" value="UniProtKB-EC"/>
</dbReference>
<evidence type="ECO:0000256" key="11">
    <source>
        <dbReference type="ARBA" id="ARBA00071625"/>
    </source>
</evidence>
<dbReference type="Gene3D" id="3.40.140.10">
    <property type="entry name" value="Cytidine Deaminase, domain 2"/>
    <property type="match status" value="1"/>
</dbReference>
<dbReference type="PROSITE" id="PS00903">
    <property type="entry name" value="CYT_DCMP_DEAMINASES_1"/>
    <property type="match status" value="1"/>
</dbReference>
<dbReference type="CDD" id="cd01286">
    <property type="entry name" value="deoxycytidylate_deaminase"/>
    <property type="match status" value="1"/>
</dbReference>
<comment type="catalytic activity">
    <reaction evidence="10">
        <text>dCMP + H2O + H(+) = dUMP + NH4(+)</text>
        <dbReference type="Rhea" id="RHEA:22924"/>
        <dbReference type="ChEBI" id="CHEBI:15377"/>
        <dbReference type="ChEBI" id="CHEBI:15378"/>
        <dbReference type="ChEBI" id="CHEBI:28938"/>
        <dbReference type="ChEBI" id="CHEBI:57566"/>
        <dbReference type="ChEBI" id="CHEBI:246422"/>
        <dbReference type="EC" id="3.5.4.12"/>
    </reaction>
</comment>
<protein>
    <recommendedName>
        <fullName evidence="11">Probable deoxycytidylate deaminase</fullName>
        <ecNumber evidence="8">3.5.4.12</ecNumber>
    </recommendedName>
    <alternativeName>
        <fullName evidence="9">dCMP deaminase</fullName>
    </alternativeName>
</protein>
<accession>A0A6A4WCX7</accession>
<dbReference type="PANTHER" id="PTHR11086:SF18">
    <property type="entry name" value="DEOXYCYTIDYLATE DEAMINASE"/>
    <property type="match status" value="1"/>
</dbReference>